<dbReference type="AlphaFoldDB" id="A0A7H0SL52"/>
<evidence type="ECO:0000256" key="6">
    <source>
        <dbReference type="SAM" id="MobiDB-lite"/>
    </source>
</evidence>
<keyword evidence="3" id="KW-0472">Membrane</keyword>
<evidence type="ECO:0008006" key="10">
    <source>
        <dbReference type="Google" id="ProtNLM"/>
    </source>
</evidence>
<dbReference type="Pfam" id="PF14041">
    <property type="entry name" value="Lipoprotein_21"/>
    <property type="match status" value="1"/>
</dbReference>
<keyword evidence="1" id="KW-1003">Cell membrane</keyword>
<evidence type="ECO:0000256" key="3">
    <source>
        <dbReference type="ARBA" id="ARBA00023136"/>
    </source>
</evidence>
<gene>
    <name evidence="8" type="ORF">GP475_00500</name>
</gene>
<reference evidence="8 9" key="1">
    <citation type="submission" date="2019-12" db="EMBL/GenBank/DDBJ databases">
        <title>Corynebacterium sp. nov., isolated from feces of the Anser Albifrons in China.</title>
        <authorList>
            <person name="Liu Q."/>
        </authorList>
    </citation>
    <scope>NUCLEOTIDE SEQUENCE [LARGE SCALE GENOMIC DNA]</scope>
    <source>
        <strain evidence="8 9">4H37-19</strain>
    </source>
</reference>
<protein>
    <recommendedName>
        <fullName evidence="10">LppP/LprE lipoprotein</fullName>
    </recommendedName>
</protein>
<keyword evidence="4" id="KW-0564">Palmitate</keyword>
<evidence type="ECO:0000313" key="9">
    <source>
        <dbReference type="Proteomes" id="UP000516320"/>
    </source>
</evidence>
<feature type="region of interest" description="Disordered" evidence="6">
    <location>
        <begin position="35"/>
        <end position="54"/>
    </location>
</feature>
<evidence type="ECO:0000256" key="1">
    <source>
        <dbReference type="ARBA" id="ARBA00022475"/>
    </source>
</evidence>
<dbReference type="PROSITE" id="PS51257">
    <property type="entry name" value="PROKAR_LIPOPROTEIN"/>
    <property type="match status" value="1"/>
</dbReference>
<dbReference type="Proteomes" id="UP000516320">
    <property type="component" value="Chromosome"/>
</dbReference>
<keyword evidence="2 7" id="KW-0732">Signal</keyword>
<feature type="signal peptide" evidence="7">
    <location>
        <begin position="1"/>
        <end position="26"/>
    </location>
</feature>
<feature type="chain" id="PRO_5038976543" description="LppP/LprE lipoprotein" evidence="7">
    <location>
        <begin position="27"/>
        <end position="183"/>
    </location>
</feature>
<dbReference type="EMBL" id="CP046884">
    <property type="protein sequence ID" value="QNQ89277.1"/>
    <property type="molecule type" value="Genomic_DNA"/>
</dbReference>
<keyword evidence="9" id="KW-1185">Reference proteome</keyword>
<keyword evidence="5" id="KW-0449">Lipoprotein</keyword>
<evidence type="ECO:0000313" key="8">
    <source>
        <dbReference type="EMBL" id="QNQ89277.1"/>
    </source>
</evidence>
<name>A0A7H0SL52_9CORY</name>
<accession>A0A7H0SL52</accession>
<dbReference type="RefSeq" id="WP_187974732.1">
    <property type="nucleotide sequence ID" value="NZ_CP046884.1"/>
</dbReference>
<organism evidence="8 9">
    <name type="scientific">Corynebacterium poyangense</name>
    <dbReference type="NCBI Taxonomy" id="2684405"/>
    <lineage>
        <taxon>Bacteria</taxon>
        <taxon>Bacillati</taxon>
        <taxon>Actinomycetota</taxon>
        <taxon>Actinomycetes</taxon>
        <taxon>Mycobacteriales</taxon>
        <taxon>Corynebacteriaceae</taxon>
        <taxon>Corynebacterium</taxon>
    </lineage>
</organism>
<dbReference type="InterPro" id="IPR025971">
    <property type="entry name" value="LppP/LprE"/>
</dbReference>
<feature type="compositionally biased region" description="Low complexity" evidence="6">
    <location>
        <begin position="35"/>
        <end position="49"/>
    </location>
</feature>
<evidence type="ECO:0000256" key="2">
    <source>
        <dbReference type="ARBA" id="ARBA00022729"/>
    </source>
</evidence>
<sequence length="183" mass="19242">MKLSHACLIVLVPAALLMGGCGSSENQTVTVTSTVTNSDTSTSHPASSSQCQGKDLRDSAFGRWMKLGEIPVNGGGAASFEVVENCYDPAQPLSYAIVQLAGEQSGQAVILLQHGDFVNDPAPVVVEKINGVTRSDDSHITVDFDGQEVNYSVEQGKVQASGQPKAKATLDLTGKDYRGPHHS</sequence>
<evidence type="ECO:0000256" key="7">
    <source>
        <dbReference type="SAM" id="SignalP"/>
    </source>
</evidence>
<dbReference type="KEGG" id="cpoy:GP475_00500"/>
<proteinExistence type="predicted"/>
<evidence type="ECO:0000256" key="5">
    <source>
        <dbReference type="ARBA" id="ARBA00023288"/>
    </source>
</evidence>
<evidence type="ECO:0000256" key="4">
    <source>
        <dbReference type="ARBA" id="ARBA00023139"/>
    </source>
</evidence>